<dbReference type="InterPro" id="IPR056884">
    <property type="entry name" value="NPHP3-like_N"/>
</dbReference>
<feature type="region of interest" description="Disordered" evidence="4">
    <location>
        <begin position="1035"/>
        <end position="1061"/>
    </location>
</feature>
<dbReference type="Proteomes" id="UP001152649">
    <property type="component" value="Unassembled WGS sequence"/>
</dbReference>
<dbReference type="InterPro" id="IPR015943">
    <property type="entry name" value="WD40/YVTN_repeat-like_dom_sf"/>
</dbReference>
<dbReference type="PANTHER" id="PTHR10039:SF17">
    <property type="entry name" value="FUNGAL STAND N-TERMINAL GOODBYE DOMAIN-CONTAINING PROTEIN-RELATED"/>
    <property type="match status" value="1"/>
</dbReference>
<reference evidence="6" key="1">
    <citation type="submission" date="2021-07" db="EMBL/GenBank/DDBJ databases">
        <authorList>
            <person name="Branca A.L. A."/>
        </authorList>
    </citation>
    <scope>NUCLEOTIDE SEQUENCE</scope>
</reference>
<keyword evidence="1 3" id="KW-0853">WD repeat</keyword>
<protein>
    <recommendedName>
        <fullName evidence="5">NACHT domain-containing protein</fullName>
    </recommendedName>
</protein>
<dbReference type="InterPro" id="IPR027417">
    <property type="entry name" value="P-loop_NTPase"/>
</dbReference>
<dbReference type="InterPro" id="IPR001680">
    <property type="entry name" value="WD40_rpt"/>
</dbReference>
<evidence type="ECO:0000256" key="1">
    <source>
        <dbReference type="ARBA" id="ARBA00022574"/>
    </source>
</evidence>
<dbReference type="SMART" id="SM00320">
    <property type="entry name" value="WD40"/>
    <property type="match status" value="6"/>
</dbReference>
<dbReference type="PROSITE" id="PS00678">
    <property type="entry name" value="WD_REPEATS_1"/>
    <property type="match status" value="2"/>
</dbReference>
<feature type="repeat" description="WD" evidence="3">
    <location>
        <begin position="885"/>
        <end position="919"/>
    </location>
</feature>
<sequence length="1309" mass="147298">MSASLEGIAHVTSRMEWYCAIIEHLLNKDDIKPGERSYASVIGQLRGRTIALYQALLSFQMRSTCSFFQNKGLNFLRGLIILDDWEGQLQGVKNSEASLIQDSNRYNQDHARDSLGRIFRTGEATQKTLGSINQTLQDYIAAQKNSQTDSERNCCLRALRVVDPKDTIAKIEGIRDEVLWEAYSWILSTHEYRRFVEWTDKQQGRVLWIHGPAGTGKTMLFIGIIRELEAARAVYAPSMSYFFCENDNEKTNTPTAVLRSLIWLLLLQQPHLFSHILQDYKTSGADIFRDANAFWSLSRVFNGMLKDPTLGPTYLMIDALDECNKTASDGADLRLLKELISDSLGLTDNVRWLVTSRPEVRLNKDFQGFASGTIDRIDVQGQDRAVQAYIQHKLSEMQTRKTYQPSVIVKLAGELNSRANGIFLWVALIFRELRECDSWNVEKVLEDLPNGLTALYEMLMEKINSESRQTAQFCKNVLVASCLANRPLSADELGVCAGLPIQVPASEIVVKCGSFLRTRENDHTVYPLHQSVRDYLETSYMAGYLKDGPSQGHLEIFQRSIEKMSSILRVNMYGLPFDTLSEDVQPPNEDCLASIRYSCVYWVDHLCAIGSQSLRSGHFFSENGELLSFLQKHLLHWLESLSLINNFQAGIQSVRKLLSVVQSSQNKSSELIGLLMEAKRVVSRFRSIIEGAPLQIYGAPLLFCPEKTRIKTYFWKDRLPCIKEIFGLQHKWDPCIQVLELPRYNDDSNYEAYEWNDRLHVALSPDGKTVAGVYHGKLRLWDIATGLVKTDLRTKCSYVAFSADGRTLILVGTLGETQVWSMTDILSAASPGKTGNLWDRHDYWGAICIAPNGCTVARAPENGPLTIWNIGAATMRSTSETFSRVTALAYSADGAQIALATTDDTLQIWDAENVTCRRIFENHHNAYTSAIAFSPDCNWLAVASDGRTALWNIETGDHKIMTDDDTLFSFVAFSPNGRMIASSGPHVVNIYDTFSGKRVKTLTALGGMFNSITFSPDSQTLVTASEDSDCRVWDMKATDDDDDDDDADEGERSPPGCYGVSPDGKLFASGKDRFVHLREIASGACTITLELDSQVNAITFLSDSLNNTLATATLFSVQIWDLSAPKIRHTIEWHGVYHLACSYDGKFLAALSSRVDELESAKLCAKILNVDTGKWVQTLDGASDRQEYAFSHDGRYLAAESTIWEIATGVSRKLPPLNKFGLQFSKDDGYLFSYDRSLDLHSGELAPKSIALQRRPQGLLHVEREWVMKDAQRLFWLPSEYWSNYYCCFKSNLVFVNPFYQLRTSIEFV</sequence>
<dbReference type="Gene3D" id="3.40.50.300">
    <property type="entry name" value="P-loop containing nucleotide triphosphate hydrolases"/>
    <property type="match status" value="1"/>
</dbReference>
<evidence type="ECO:0000256" key="4">
    <source>
        <dbReference type="SAM" id="MobiDB-lite"/>
    </source>
</evidence>
<dbReference type="PANTHER" id="PTHR10039">
    <property type="entry name" value="AMELOGENIN"/>
    <property type="match status" value="1"/>
</dbReference>
<keyword evidence="2" id="KW-0677">Repeat</keyword>
<dbReference type="OrthoDB" id="5404651at2759"/>
<accession>A0A9W4JHM6</accession>
<dbReference type="InterPro" id="IPR019775">
    <property type="entry name" value="WD40_repeat_CS"/>
</dbReference>
<dbReference type="PROSITE" id="PS50082">
    <property type="entry name" value="WD_REPEATS_2"/>
    <property type="match status" value="2"/>
</dbReference>
<dbReference type="Pfam" id="PF17100">
    <property type="entry name" value="NACHT_N"/>
    <property type="match status" value="1"/>
</dbReference>
<gene>
    <name evidence="6" type="ORF">PSALAMII_LOCUS6859</name>
</gene>
<feature type="compositionally biased region" description="Acidic residues" evidence="4">
    <location>
        <begin position="1039"/>
        <end position="1049"/>
    </location>
</feature>
<comment type="caution">
    <text evidence="6">The sequence shown here is derived from an EMBL/GenBank/DDBJ whole genome shotgun (WGS) entry which is preliminary data.</text>
</comment>
<dbReference type="Pfam" id="PF24883">
    <property type="entry name" value="NPHP3_N"/>
    <property type="match status" value="1"/>
</dbReference>
<dbReference type="PROSITE" id="PS50294">
    <property type="entry name" value="WD_REPEATS_REGION"/>
    <property type="match status" value="1"/>
</dbReference>
<keyword evidence="7" id="KW-1185">Reference proteome</keyword>
<evidence type="ECO:0000256" key="3">
    <source>
        <dbReference type="PROSITE-ProRule" id="PRU00221"/>
    </source>
</evidence>
<proteinExistence type="predicted"/>
<dbReference type="SUPFAM" id="SSF82171">
    <property type="entry name" value="DPP6 N-terminal domain-like"/>
    <property type="match status" value="1"/>
</dbReference>
<feature type="domain" description="NACHT" evidence="5">
    <location>
        <begin position="205"/>
        <end position="363"/>
    </location>
</feature>
<dbReference type="Pfam" id="PF00400">
    <property type="entry name" value="WD40"/>
    <property type="match status" value="3"/>
</dbReference>
<dbReference type="SUPFAM" id="SSF52540">
    <property type="entry name" value="P-loop containing nucleoside triphosphate hydrolases"/>
    <property type="match status" value="1"/>
</dbReference>
<evidence type="ECO:0000256" key="2">
    <source>
        <dbReference type="ARBA" id="ARBA00022737"/>
    </source>
</evidence>
<dbReference type="InterPro" id="IPR007111">
    <property type="entry name" value="NACHT_NTPase"/>
</dbReference>
<organism evidence="6 7">
    <name type="scientific">Penicillium salamii</name>
    <dbReference type="NCBI Taxonomy" id="1612424"/>
    <lineage>
        <taxon>Eukaryota</taxon>
        <taxon>Fungi</taxon>
        <taxon>Dikarya</taxon>
        <taxon>Ascomycota</taxon>
        <taxon>Pezizomycotina</taxon>
        <taxon>Eurotiomycetes</taxon>
        <taxon>Eurotiomycetidae</taxon>
        <taxon>Eurotiales</taxon>
        <taxon>Aspergillaceae</taxon>
        <taxon>Penicillium</taxon>
    </lineage>
</organism>
<dbReference type="PROSITE" id="PS50837">
    <property type="entry name" value="NACHT"/>
    <property type="match status" value="1"/>
</dbReference>
<dbReference type="Gene3D" id="2.130.10.10">
    <property type="entry name" value="YVTN repeat-like/Quinoprotein amine dehydrogenase"/>
    <property type="match status" value="3"/>
</dbReference>
<dbReference type="InterPro" id="IPR031359">
    <property type="entry name" value="NACHT_N"/>
</dbReference>
<dbReference type="EMBL" id="CAJVPG010000321">
    <property type="protein sequence ID" value="CAG8391914.1"/>
    <property type="molecule type" value="Genomic_DNA"/>
</dbReference>
<evidence type="ECO:0000313" key="6">
    <source>
        <dbReference type="EMBL" id="CAG8391914.1"/>
    </source>
</evidence>
<dbReference type="SUPFAM" id="SSF50960">
    <property type="entry name" value="TolB, C-terminal domain"/>
    <property type="match status" value="1"/>
</dbReference>
<name>A0A9W4JHM6_9EURO</name>
<evidence type="ECO:0000259" key="5">
    <source>
        <dbReference type="PROSITE" id="PS50837"/>
    </source>
</evidence>
<evidence type="ECO:0000313" key="7">
    <source>
        <dbReference type="Proteomes" id="UP001152649"/>
    </source>
</evidence>
<feature type="repeat" description="WD" evidence="3">
    <location>
        <begin position="1002"/>
        <end position="1036"/>
    </location>
</feature>